<sequence>MFFLDCEVGQLYVGTKNLITRREMMSCVPNELITMVHDSRGGSQQDAMLLWLEEHVRRLQNGIIKLREEGNLRSISLFPEEPPLCSMATNAVFRYVRLLYLYLNSVTLCKKLRNICLHTRSVCRLNPRNVLSTV</sequence>
<accession>A0A251TTR2</accession>
<proteinExistence type="predicted"/>
<dbReference type="STRING" id="4232.A0A251TTR2"/>
<evidence type="ECO:0000313" key="1">
    <source>
        <dbReference type="EMBL" id="OTG14537.1"/>
    </source>
</evidence>
<evidence type="ECO:0000313" key="2">
    <source>
        <dbReference type="Proteomes" id="UP000215914"/>
    </source>
</evidence>
<dbReference type="PANTHER" id="PTHR47463">
    <property type="entry name" value="F-BOX PROTEIN SKIP16"/>
    <property type="match status" value="1"/>
</dbReference>
<keyword evidence="2" id="KW-1185">Reference proteome</keyword>
<dbReference type="AlphaFoldDB" id="A0A251TTR2"/>
<gene>
    <name evidence="1" type="ORF">HannXRQ_Chr09g0250561</name>
</gene>
<dbReference type="EMBL" id="CM007898">
    <property type="protein sequence ID" value="OTG14537.1"/>
    <property type="molecule type" value="Genomic_DNA"/>
</dbReference>
<name>A0A251TTR2_HELAN</name>
<reference evidence="2" key="1">
    <citation type="journal article" date="2017" name="Nature">
        <title>The sunflower genome provides insights into oil metabolism, flowering and Asterid evolution.</title>
        <authorList>
            <person name="Badouin H."/>
            <person name="Gouzy J."/>
            <person name="Grassa C.J."/>
            <person name="Murat F."/>
            <person name="Staton S.E."/>
            <person name="Cottret L."/>
            <person name="Lelandais-Briere C."/>
            <person name="Owens G.L."/>
            <person name="Carrere S."/>
            <person name="Mayjonade B."/>
            <person name="Legrand L."/>
            <person name="Gill N."/>
            <person name="Kane N.C."/>
            <person name="Bowers J.E."/>
            <person name="Hubner S."/>
            <person name="Bellec A."/>
            <person name="Berard A."/>
            <person name="Berges H."/>
            <person name="Blanchet N."/>
            <person name="Boniface M.C."/>
            <person name="Brunel D."/>
            <person name="Catrice O."/>
            <person name="Chaidir N."/>
            <person name="Claudel C."/>
            <person name="Donnadieu C."/>
            <person name="Faraut T."/>
            <person name="Fievet G."/>
            <person name="Helmstetter N."/>
            <person name="King M."/>
            <person name="Knapp S.J."/>
            <person name="Lai Z."/>
            <person name="Le Paslier M.C."/>
            <person name="Lippi Y."/>
            <person name="Lorenzon L."/>
            <person name="Mandel J.R."/>
            <person name="Marage G."/>
            <person name="Marchand G."/>
            <person name="Marquand E."/>
            <person name="Bret-Mestries E."/>
            <person name="Morien E."/>
            <person name="Nambeesan S."/>
            <person name="Nguyen T."/>
            <person name="Pegot-Espagnet P."/>
            <person name="Pouilly N."/>
            <person name="Raftis F."/>
            <person name="Sallet E."/>
            <person name="Schiex T."/>
            <person name="Thomas J."/>
            <person name="Vandecasteele C."/>
            <person name="Vares D."/>
            <person name="Vear F."/>
            <person name="Vautrin S."/>
            <person name="Crespi M."/>
            <person name="Mangin B."/>
            <person name="Burke J.M."/>
            <person name="Salse J."/>
            <person name="Munos S."/>
            <person name="Vincourt P."/>
            <person name="Rieseberg L.H."/>
            <person name="Langlade N.B."/>
        </authorList>
    </citation>
    <scope>NUCLEOTIDE SEQUENCE [LARGE SCALE GENOMIC DNA]</scope>
    <source>
        <strain evidence="2">cv. SF193</strain>
    </source>
</reference>
<dbReference type="InParanoid" id="A0A251TTR2"/>
<organism evidence="1 2">
    <name type="scientific">Helianthus annuus</name>
    <name type="common">Common sunflower</name>
    <dbReference type="NCBI Taxonomy" id="4232"/>
    <lineage>
        <taxon>Eukaryota</taxon>
        <taxon>Viridiplantae</taxon>
        <taxon>Streptophyta</taxon>
        <taxon>Embryophyta</taxon>
        <taxon>Tracheophyta</taxon>
        <taxon>Spermatophyta</taxon>
        <taxon>Magnoliopsida</taxon>
        <taxon>eudicotyledons</taxon>
        <taxon>Gunneridae</taxon>
        <taxon>Pentapetalae</taxon>
        <taxon>asterids</taxon>
        <taxon>campanulids</taxon>
        <taxon>Asterales</taxon>
        <taxon>Asteraceae</taxon>
        <taxon>Asteroideae</taxon>
        <taxon>Heliantheae alliance</taxon>
        <taxon>Heliantheae</taxon>
        <taxon>Helianthus</taxon>
    </lineage>
</organism>
<dbReference type="PANTHER" id="PTHR47463:SF2">
    <property type="entry name" value="F-BOX PROTEIN SKIP16"/>
    <property type="match status" value="1"/>
</dbReference>
<dbReference type="Proteomes" id="UP000215914">
    <property type="component" value="Chromosome 9"/>
</dbReference>
<protein>
    <submittedName>
        <fullName evidence="1">Uncharacterized protein</fullName>
    </submittedName>
</protein>